<evidence type="ECO:0000256" key="2">
    <source>
        <dbReference type="ARBA" id="ARBA00022695"/>
    </source>
</evidence>
<dbReference type="Pfam" id="PF06817">
    <property type="entry name" value="RVT_thumb"/>
    <property type="match status" value="1"/>
</dbReference>
<dbReference type="InterPro" id="IPR010661">
    <property type="entry name" value="RVT_thumb"/>
</dbReference>
<evidence type="ECO:0000256" key="5">
    <source>
        <dbReference type="ARBA" id="ARBA00022801"/>
    </source>
</evidence>
<dbReference type="GO" id="GO:0016787">
    <property type="term" value="F:hydrolase activity"/>
    <property type="evidence" value="ECO:0007669"/>
    <property type="project" value="UniProtKB-KW"/>
</dbReference>
<sequence>HICPQSVQLSTNINTLNELQKLLGTINWLRPFLGISNELLHPLFQLLRGDPALTSL</sequence>
<keyword evidence="9" id="KW-1185">Reference proteome</keyword>
<evidence type="ECO:0000259" key="7">
    <source>
        <dbReference type="Pfam" id="PF06817"/>
    </source>
</evidence>
<keyword evidence="4" id="KW-0255">Endonuclease</keyword>
<dbReference type="Gene3D" id="3.30.70.270">
    <property type="match status" value="1"/>
</dbReference>
<dbReference type="GO" id="GO:0004519">
    <property type="term" value="F:endonuclease activity"/>
    <property type="evidence" value="ECO:0007669"/>
    <property type="project" value="UniProtKB-KW"/>
</dbReference>
<dbReference type="Proteomes" id="UP000527232">
    <property type="component" value="Unassembled WGS sequence"/>
</dbReference>
<dbReference type="PANTHER" id="PTHR41694">
    <property type="entry name" value="ENDOGENOUS RETROVIRUS GROUP K MEMBER POL PROTEIN"/>
    <property type="match status" value="1"/>
</dbReference>
<dbReference type="PANTHER" id="PTHR41694:SF3">
    <property type="entry name" value="RNA-DIRECTED DNA POLYMERASE-RELATED"/>
    <property type="match status" value="1"/>
</dbReference>
<comment type="caution">
    <text evidence="8">The sequence shown here is derived from an EMBL/GenBank/DDBJ whole genome shotgun (WGS) entry which is preliminary data.</text>
</comment>
<dbReference type="EMBL" id="VWZR01018074">
    <property type="protein sequence ID" value="NXH78135.1"/>
    <property type="molecule type" value="Genomic_DNA"/>
</dbReference>
<keyword evidence="1" id="KW-0808">Transferase</keyword>
<gene>
    <name evidence="8" type="primary">Hervk_2</name>
    <name evidence="8" type="ORF">HYDTET_R15774</name>
</gene>
<dbReference type="GO" id="GO:0035613">
    <property type="term" value="F:RNA stem-loop binding"/>
    <property type="evidence" value="ECO:0007669"/>
    <property type="project" value="TreeGrafter"/>
</dbReference>
<feature type="non-terminal residue" evidence="8">
    <location>
        <position position="1"/>
    </location>
</feature>
<feature type="non-terminal residue" evidence="8">
    <location>
        <position position="56"/>
    </location>
</feature>
<keyword evidence="6" id="KW-0695">RNA-directed DNA polymerase</keyword>
<evidence type="ECO:0000256" key="1">
    <source>
        <dbReference type="ARBA" id="ARBA00022679"/>
    </source>
</evidence>
<dbReference type="AlphaFoldDB" id="A0A7K9MU97"/>
<feature type="domain" description="Reverse transcriptase thumb" evidence="7">
    <location>
        <begin position="4"/>
        <end position="55"/>
    </location>
</feature>
<proteinExistence type="predicted"/>
<dbReference type="InterPro" id="IPR043502">
    <property type="entry name" value="DNA/RNA_pol_sf"/>
</dbReference>
<dbReference type="OrthoDB" id="422540at2759"/>
<dbReference type="InterPro" id="IPR043128">
    <property type="entry name" value="Rev_trsase/Diguanyl_cyclase"/>
</dbReference>
<evidence type="ECO:0000256" key="3">
    <source>
        <dbReference type="ARBA" id="ARBA00022722"/>
    </source>
</evidence>
<keyword evidence="2" id="KW-0548">Nucleotidyltransferase</keyword>
<keyword evidence="5" id="KW-0378">Hydrolase</keyword>
<organism evidence="8 9">
    <name type="scientific">Oceanodroma tethys</name>
    <name type="common">Wedge-rumped storm-petrel</name>
    <name type="synonym">Hydrobates tethys</name>
    <dbReference type="NCBI Taxonomy" id="79633"/>
    <lineage>
        <taxon>Eukaryota</taxon>
        <taxon>Metazoa</taxon>
        <taxon>Chordata</taxon>
        <taxon>Craniata</taxon>
        <taxon>Vertebrata</taxon>
        <taxon>Euteleostomi</taxon>
        <taxon>Archelosauria</taxon>
        <taxon>Archosauria</taxon>
        <taxon>Dinosauria</taxon>
        <taxon>Saurischia</taxon>
        <taxon>Theropoda</taxon>
        <taxon>Coelurosauria</taxon>
        <taxon>Aves</taxon>
        <taxon>Neognathae</taxon>
        <taxon>Neoaves</taxon>
        <taxon>Aequornithes</taxon>
        <taxon>Procellariiformes</taxon>
        <taxon>Hydrobatidae</taxon>
        <taxon>Oceanodroma</taxon>
    </lineage>
</organism>
<keyword evidence="3" id="KW-0540">Nuclease</keyword>
<reference evidence="8 9" key="1">
    <citation type="submission" date="2019-09" db="EMBL/GenBank/DDBJ databases">
        <title>Bird 10,000 Genomes (B10K) Project - Family phase.</title>
        <authorList>
            <person name="Zhang G."/>
        </authorList>
    </citation>
    <scope>NUCLEOTIDE SEQUENCE [LARGE SCALE GENOMIC DNA]</scope>
    <source>
        <strain evidence="8">B10K-DU-001-32</strain>
        <tissue evidence="8">Muscle</tissue>
    </source>
</reference>
<dbReference type="SUPFAM" id="SSF56672">
    <property type="entry name" value="DNA/RNA polymerases"/>
    <property type="match status" value="1"/>
</dbReference>
<evidence type="ECO:0000313" key="8">
    <source>
        <dbReference type="EMBL" id="NXH78135.1"/>
    </source>
</evidence>
<evidence type="ECO:0000256" key="4">
    <source>
        <dbReference type="ARBA" id="ARBA00022759"/>
    </source>
</evidence>
<name>A0A7K9MU97_OCETE</name>
<accession>A0A7K9MU97</accession>
<evidence type="ECO:0000256" key="6">
    <source>
        <dbReference type="ARBA" id="ARBA00022918"/>
    </source>
</evidence>
<dbReference type="GO" id="GO:0003964">
    <property type="term" value="F:RNA-directed DNA polymerase activity"/>
    <property type="evidence" value="ECO:0007669"/>
    <property type="project" value="UniProtKB-KW"/>
</dbReference>
<evidence type="ECO:0000313" key="9">
    <source>
        <dbReference type="Proteomes" id="UP000527232"/>
    </source>
</evidence>
<protein>
    <submittedName>
        <fullName evidence="8">PO113 protein</fullName>
    </submittedName>
</protein>